<gene>
    <name evidence="2" type="ORF">ZAPATR_R14700</name>
</gene>
<dbReference type="PROSITE" id="PS50878">
    <property type="entry name" value="RT_POL"/>
    <property type="match status" value="1"/>
</dbReference>
<evidence type="ECO:0000313" key="3">
    <source>
        <dbReference type="Proteomes" id="UP000557426"/>
    </source>
</evidence>
<proteinExistence type="predicted"/>
<organism evidence="2 3">
    <name type="scientific">Zapornia atra</name>
    <name type="common">Henderson crake</name>
    <dbReference type="NCBI Taxonomy" id="2585822"/>
    <lineage>
        <taxon>Eukaryota</taxon>
        <taxon>Metazoa</taxon>
        <taxon>Chordata</taxon>
        <taxon>Craniata</taxon>
        <taxon>Vertebrata</taxon>
        <taxon>Euteleostomi</taxon>
        <taxon>Archelosauria</taxon>
        <taxon>Archosauria</taxon>
        <taxon>Dinosauria</taxon>
        <taxon>Saurischia</taxon>
        <taxon>Theropoda</taxon>
        <taxon>Coelurosauria</taxon>
        <taxon>Aves</taxon>
        <taxon>Neognathae</taxon>
        <taxon>Neoaves</taxon>
        <taxon>Gruiformes</taxon>
        <taxon>Rallidae</taxon>
        <taxon>Zapornia</taxon>
    </lineage>
</organism>
<feature type="non-terminal residue" evidence="2">
    <location>
        <position position="91"/>
    </location>
</feature>
<dbReference type="PANTHER" id="PTHR33332">
    <property type="entry name" value="REVERSE TRANSCRIPTASE DOMAIN-CONTAINING PROTEIN"/>
    <property type="match status" value="1"/>
</dbReference>
<protein>
    <submittedName>
        <fullName evidence="2">RTJK polymerase</fullName>
    </submittedName>
</protein>
<dbReference type="Proteomes" id="UP000557426">
    <property type="component" value="Unassembled WGS sequence"/>
</dbReference>
<dbReference type="EMBL" id="VZTU01002282">
    <property type="protein sequence ID" value="NXT73839.1"/>
    <property type="molecule type" value="Genomic_DNA"/>
</dbReference>
<name>A0A7L3F152_9GRUI</name>
<comment type="caution">
    <text evidence="2">The sequence shown here is derived from an EMBL/GenBank/DDBJ whole genome shotgun (WGS) entry which is preliminary data.</text>
</comment>
<dbReference type="InterPro" id="IPR000477">
    <property type="entry name" value="RT_dom"/>
</dbReference>
<evidence type="ECO:0000259" key="1">
    <source>
        <dbReference type="PROSITE" id="PS50878"/>
    </source>
</evidence>
<dbReference type="AlphaFoldDB" id="A0A7L3F152"/>
<feature type="non-terminal residue" evidence="2">
    <location>
        <position position="1"/>
    </location>
</feature>
<dbReference type="InterPro" id="IPR043502">
    <property type="entry name" value="DNA/RNA_pol_sf"/>
</dbReference>
<dbReference type="SUPFAM" id="SSF56672">
    <property type="entry name" value="DNA/RNA polymerases"/>
    <property type="match status" value="1"/>
</dbReference>
<reference evidence="2 3" key="1">
    <citation type="submission" date="2019-09" db="EMBL/GenBank/DDBJ databases">
        <title>Bird 10,000 Genomes (B10K) Project - Family phase.</title>
        <authorList>
            <person name="Zhang G."/>
        </authorList>
    </citation>
    <scope>NUCLEOTIDE SEQUENCE [LARGE SCALE GENOMIC DNA]</scope>
    <source>
        <strain evidence="2">B10K-DU-011-47</strain>
        <tissue evidence="2">Mixed tissue sample</tissue>
    </source>
</reference>
<keyword evidence="3" id="KW-1185">Reference proteome</keyword>
<evidence type="ECO:0000313" key="2">
    <source>
        <dbReference type="EMBL" id="NXT73839.1"/>
    </source>
</evidence>
<accession>A0A7L3F152</accession>
<sequence>DPLDGQGEGCGCVYLDLSKAFGRVSHSILIEKLAATGLDRGTFCWVKHWLDGLAQRGNGAKPSWRPVTSGVPQGSVLAPALFNIFISDLAE</sequence>
<dbReference type="Pfam" id="PF00078">
    <property type="entry name" value="RVT_1"/>
    <property type="match status" value="1"/>
</dbReference>
<feature type="domain" description="Reverse transcriptase" evidence="1">
    <location>
        <begin position="1"/>
        <end position="91"/>
    </location>
</feature>